<reference evidence="2" key="1">
    <citation type="submission" date="2018-06" db="EMBL/GenBank/DDBJ databases">
        <authorList>
            <person name="Zhirakovskaya E."/>
        </authorList>
    </citation>
    <scope>NUCLEOTIDE SEQUENCE</scope>
</reference>
<evidence type="ECO:0000313" key="2">
    <source>
        <dbReference type="EMBL" id="VAX18395.1"/>
    </source>
</evidence>
<dbReference type="EMBL" id="UOGD01000101">
    <property type="protein sequence ID" value="VAX18395.1"/>
    <property type="molecule type" value="Genomic_DNA"/>
</dbReference>
<evidence type="ECO:0008006" key="3">
    <source>
        <dbReference type="Google" id="ProtNLM"/>
    </source>
</evidence>
<feature type="transmembrane region" description="Helical" evidence="1">
    <location>
        <begin position="152"/>
        <end position="176"/>
    </location>
</feature>
<dbReference type="AlphaFoldDB" id="A0A3B1CI10"/>
<organism evidence="2">
    <name type="scientific">hydrothermal vent metagenome</name>
    <dbReference type="NCBI Taxonomy" id="652676"/>
    <lineage>
        <taxon>unclassified sequences</taxon>
        <taxon>metagenomes</taxon>
        <taxon>ecological metagenomes</taxon>
    </lineage>
</organism>
<accession>A0A3B1CI10</accession>
<evidence type="ECO:0000256" key="1">
    <source>
        <dbReference type="SAM" id="Phobius"/>
    </source>
</evidence>
<keyword evidence="1" id="KW-1133">Transmembrane helix</keyword>
<proteinExistence type="predicted"/>
<name>A0A3B1CI10_9ZZZZ</name>
<keyword evidence="1" id="KW-0812">Transmembrane</keyword>
<sequence>MRRILPYILILFITLSLNLKAQNVQVFADTDSTEYIVGDYIHYTLELKYPKGVKVTVPAVKDSIKNLEFIKEEPTIKQESGSEVYELHKYIFSKYDSSAVTIPSYNIAYSTDGTNVKYVKVNPVNIVVKTIEVDPQADIQDVKKPIRIPLDWVAILIIALIVLIILLAAFFGYRYYKKKHAPLEQKKVKVTILPYQKALVQLHELEDKKLWQQGKIKSYHSEITGIIRDYFEDRFHFDALEMTTPEIIDNLKSRSVKLEVVGKAEEFLNNADMVKFAKFQPMPTVNEEMMKEAYFIVDNTKNKAAESELAKLKEAENAE</sequence>
<gene>
    <name evidence="2" type="ORF">MNBD_IGNAVI01-176</name>
</gene>
<keyword evidence="1" id="KW-0472">Membrane</keyword>
<protein>
    <recommendedName>
        <fullName evidence="3">BatD</fullName>
    </recommendedName>
</protein>